<accession>A0A2K8MIW5</accession>
<proteinExistence type="predicted"/>
<dbReference type="Proteomes" id="UP000229081">
    <property type="component" value="Chromosome"/>
</dbReference>
<evidence type="ECO:0000313" key="2">
    <source>
        <dbReference type="Proteomes" id="UP000229081"/>
    </source>
</evidence>
<keyword evidence="2" id="KW-1185">Reference proteome</keyword>
<sequence length="590" mass="64435">MGQGFGRKGLGEPRAQDRLFGGSTPFDRFFAALSSERDLDKAGFSDLYRQSRALHDLTAEERGDLLADLADRPGLHDGNRDGASPRAKAAYHAHCCIYSQPVEVRAEHIGGLVKLLLGDERLRKQRYAQTSFDTLLTLIGSAIKQGGYLSSRDCEALSAMAAEIRGGNSSYRKADTKKMIARAEKLEKLAGVEVSATEFLLQRCEGAENPWAIEECERLNAQFWADLLAEVTVALEDIRRQTKGGAKAAWMRDGAAFAAAWPTVGDVAPRFAAWQDGGTALASLSQHNGKRTGFADPAAYRRLPGMIELAQAHSRYMWNSDQIPGLDVLADLENSDWTALVETLITQRRATRATAAWQKEALASCAPLGLELVEARLHDWLALFHTPALDKATYSDLCNGDRFAVAIDQLEAQHPDWPVRHADSVAALGRAVAMVLASEAQHGLCSALHTQLIRTDDYVYKNTRATEGVLGLRKPVYRRADGRSTYESRATWMRVSVQNEEFLRGAVWLVALMPDRARAIDALAKVAQTAATYMCAGDEGMRSKIVANAAIATLIAMGGSDIDQAVLRLSKVIENCTINPPLFKHLNAGA</sequence>
<dbReference type="KEGG" id="sphc:CVN68_19095"/>
<organism evidence="1 2">
    <name type="scientific">Sphingomonas psychrotolerans</name>
    <dbReference type="NCBI Taxonomy" id="1327635"/>
    <lineage>
        <taxon>Bacteria</taxon>
        <taxon>Pseudomonadati</taxon>
        <taxon>Pseudomonadota</taxon>
        <taxon>Alphaproteobacteria</taxon>
        <taxon>Sphingomonadales</taxon>
        <taxon>Sphingomonadaceae</taxon>
        <taxon>Sphingomonas</taxon>
    </lineage>
</organism>
<dbReference type="EMBL" id="CP024923">
    <property type="protein sequence ID" value="ATY33803.1"/>
    <property type="molecule type" value="Genomic_DNA"/>
</dbReference>
<protein>
    <submittedName>
        <fullName evidence="1">Uncharacterized protein</fullName>
    </submittedName>
</protein>
<dbReference type="AlphaFoldDB" id="A0A2K8MIW5"/>
<reference evidence="1 2" key="1">
    <citation type="submission" date="2017-11" db="EMBL/GenBank/DDBJ databases">
        <title>Complete genome sequence of Sphingomonas sp. Strain Cra20, a psychrotolerant potential plant growth promoting rhizobacteria.</title>
        <authorList>
            <person name="Luo Y."/>
        </authorList>
    </citation>
    <scope>NUCLEOTIDE SEQUENCE [LARGE SCALE GENOMIC DNA]</scope>
    <source>
        <strain evidence="1 2">Cra20</strain>
    </source>
</reference>
<gene>
    <name evidence="1" type="ORF">CVN68_19095</name>
</gene>
<name>A0A2K8MIW5_9SPHN</name>
<evidence type="ECO:0000313" key="1">
    <source>
        <dbReference type="EMBL" id="ATY33803.1"/>
    </source>
</evidence>